<dbReference type="PANTHER" id="PTHR33116:SF66">
    <property type="entry name" value="REVERSE TRANSCRIPTASE ZINC-BINDING DOMAIN-CONTAINING PROTEIN"/>
    <property type="match status" value="1"/>
</dbReference>
<name>A0A1S4CYJ1_TOBAC</name>
<keyword evidence="2" id="KW-1185">Reference proteome</keyword>
<dbReference type="Pfam" id="PF13966">
    <property type="entry name" value="zf-RVT"/>
    <property type="match status" value="1"/>
</dbReference>
<dbReference type="GeneID" id="107823880"/>
<dbReference type="InterPro" id="IPR026960">
    <property type="entry name" value="RVT-Znf"/>
</dbReference>
<accession>A0A1S4CYJ1</accession>
<dbReference type="OMA" id="WACKKAK"/>
<dbReference type="RefSeq" id="XP_016506069.1">
    <property type="nucleotide sequence ID" value="XM_016650583.1"/>
</dbReference>
<evidence type="ECO:0000259" key="1">
    <source>
        <dbReference type="Pfam" id="PF13966"/>
    </source>
</evidence>
<dbReference type="PaxDb" id="4097-A0A1S4CYJ1"/>
<proteinExistence type="predicted"/>
<dbReference type="Proteomes" id="UP000790787">
    <property type="component" value="Chromosome 2"/>
</dbReference>
<evidence type="ECO:0000313" key="2">
    <source>
        <dbReference type="Proteomes" id="UP000790787"/>
    </source>
</evidence>
<protein>
    <submittedName>
        <fullName evidence="3">Uncharacterized protein LOC107823880</fullName>
    </submittedName>
</protein>
<dbReference type="KEGG" id="nta:107823880"/>
<organism evidence="2 3">
    <name type="scientific">Nicotiana tabacum</name>
    <name type="common">Common tobacco</name>
    <dbReference type="NCBI Taxonomy" id="4097"/>
    <lineage>
        <taxon>Eukaryota</taxon>
        <taxon>Viridiplantae</taxon>
        <taxon>Streptophyta</taxon>
        <taxon>Embryophyta</taxon>
        <taxon>Tracheophyta</taxon>
        <taxon>Spermatophyta</taxon>
        <taxon>Magnoliopsida</taxon>
        <taxon>eudicotyledons</taxon>
        <taxon>Gunneridae</taxon>
        <taxon>Pentapetalae</taxon>
        <taxon>asterids</taxon>
        <taxon>lamiids</taxon>
        <taxon>Solanales</taxon>
        <taxon>Solanaceae</taxon>
        <taxon>Nicotianoideae</taxon>
        <taxon>Nicotianeae</taxon>
        <taxon>Nicotiana</taxon>
    </lineage>
</organism>
<sequence>MLHTNIHPRYRFTIWLAAQQRLATVERLLKIGIQVPAVCAFCGHSLESFIHLFFECTITKKLWSRLCSWLGHKRSIGDWETELNWACKKAKSRKGTNVITSCVFAMTVALIWRERNRVRFDKAKFDELQISREIVLHIHIRGKNIGKWKEALQQLDWIPKLN</sequence>
<reference evidence="2" key="1">
    <citation type="journal article" date="2014" name="Nat. Commun.">
        <title>The tobacco genome sequence and its comparison with those of tomato and potato.</title>
        <authorList>
            <person name="Sierro N."/>
            <person name="Battey J.N."/>
            <person name="Ouadi S."/>
            <person name="Bakaher N."/>
            <person name="Bovet L."/>
            <person name="Willig A."/>
            <person name="Goepfert S."/>
            <person name="Peitsch M.C."/>
            <person name="Ivanov N.V."/>
        </authorList>
    </citation>
    <scope>NUCLEOTIDE SEQUENCE [LARGE SCALE GENOMIC DNA]</scope>
</reference>
<feature type="domain" description="Reverse transcriptase zinc-binding" evidence="1">
    <location>
        <begin position="3"/>
        <end position="63"/>
    </location>
</feature>
<dbReference type="PANTHER" id="PTHR33116">
    <property type="entry name" value="REVERSE TRANSCRIPTASE ZINC-BINDING DOMAIN-CONTAINING PROTEIN-RELATED-RELATED"/>
    <property type="match status" value="1"/>
</dbReference>
<reference evidence="3" key="2">
    <citation type="submission" date="2025-08" db="UniProtKB">
        <authorList>
            <consortium name="RefSeq"/>
        </authorList>
    </citation>
    <scope>IDENTIFICATION</scope>
    <source>
        <tissue evidence="3">Leaf</tissue>
    </source>
</reference>
<dbReference type="OrthoDB" id="1210644at2759"/>
<evidence type="ECO:0000313" key="3">
    <source>
        <dbReference type="RefSeq" id="XP_016506069.1"/>
    </source>
</evidence>
<dbReference type="AlphaFoldDB" id="A0A1S4CYJ1"/>
<gene>
    <name evidence="3" type="primary">LOC107823880</name>
</gene>